<evidence type="ECO:0000313" key="2">
    <source>
        <dbReference type="EMBL" id="KXS18413.1"/>
    </source>
</evidence>
<gene>
    <name evidence="2" type="ORF">M427DRAFT_132766</name>
</gene>
<accession>A0A139APH9</accession>
<keyword evidence="3" id="KW-1185">Reference proteome</keyword>
<dbReference type="Proteomes" id="UP000070544">
    <property type="component" value="Unassembled WGS sequence"/>
</dbReference>
<proteinExistence type="predicted"/>
<evidence type="ECO:0000256" key="1">
    <source>
        <dbReference type="PROSITE-ProRule" id="PRU00235"/>
    </source>
</evidence>
<dbReference type="InterPro" id="IPR000408">
    <property type="entry name" value="Reg_chr_condens"/>
</dbReference>
<feature type="repeat" description="RCC1" evidence="1">
    <location>
        <begin position="49"/>
        <end position="100"/>
    </location>
</feature>
<sequence>MSISSNCSFRTRRLPRRQCLIPFFSVPTASASCNDFAGGWYTLAITESGKLFGWGLNQFGVLGTGDDEETRKVPTHIPPEARQALAVGCGRNHSSWLVGERPVARR</sequence>
<dbReference type="Gene3D" id="2.130.10.30">
    <property type="entry name" value="Regulator of chromosome condensation 1/beta-lactamase-inhibitor protein II"/>
    <property type="match status" value="1"/>
</dbReference>
<dbReference type="EMBL" id="KQ965742">
    <property type="protein sequence ID" value="KXS18413.1"/>
    <property type="molecule type" value="Genomic_DNA"/>
</dbReference>
<evidence type="ECO:0000313" key="3">
    <source>
        <dbReference type="Proteomes" id="UP000070544"/>
    </source>
</evidence>
<organism evidence="2 3">
    <name type="scientific">Gonapodya prolifera (strain JEL478)</name>
    <name type="common">Monoblepharis prolifera</name>
    <dbReference type="NCBI Taxonomy" id="1344416"/>
    <lineage>
        <taxon>Eukaryota</taxon>
        <taxon>Fungi</taxon>
        <taxon>Fungi incertae sedis</taxon>
        <taxon>Chytridiomycota</taxon>
        <taxon>Chytridiomycota incertae sedis</taxon>
        <taxon>Monoblepharidomycetes</taxon>
        <taxon>Monoblepharidales</taxon>
        <taxon>Gonapodyaceae</taxon>
        <taxon>Gonapodya</taxon>
    </lineage>
</organism>
<dbReference type="AlphaFoldDB" id="A0A139APH9"/>
<dbReference type="SUPFAM" id="SSF50985">
    <property type="entry name" value="RCC1/BLIP-II"/>
    <property type="match status" value="1"/>
</dbReference>
<dbReference type="OrthoDB" id="61110at2759"/>
<dbReference type="Pfam" id="PF00415">
    <property type="entry name" value="RCC1"/>
    <property type="match status" value="1"/>
</dbReference>
<name>A0A139APH9_GONPJ</name>
<protein>
    <recommendedName>
        <fullName evidence="4">RCC1/BLIP-II protein</fullName>
    </recommendedName>
</protein>
<dbReference type="InterPro" id="IPR009091">
    <property type="entry name" value="RCC1/BLIP-II"/>
</dbReference>
<dbReference type="STRING" id="1344416.A0A139APH9"/>
<dbReference type="PROSITE" id="PS50012">
    <property type="entry name" value="RCC1_3"/>
    <property type="match status" value="1"/>
</dbReference>
<reference evidence="2 3" key="1">
    <citation type="journal article" date="2015" name="Genome Biol. Evol.">
        <title>Phylogenomic analyses indicate that early fungi evolved digesting cell walls of algal ancestors of land plants.</title>
        <authorList>
            <person name="Chang Y."/>
            <person name="Wang S."/>
            <person name="Sekimoto S."/>
            <person name="Aerts A.L."/>
            <person name="Choi C."/>
            <person name="Clum A."/>
            <person name="LaButti K.M."/>
            <person name="Lindquist E.A."/>
            <person name="Yee Ngan C."/>
            <person name="Ohm R.A."/>
            <person name="Salamov A.A."/>
            <person name="Grigoriev I.V."/>
            <person name="Spatafora J.W."/>
            <person name="Berbee M.L."/>
        </authorList>
    </citation>
    <scope>NUCLEOTIDE SEQUENCE [LARGE SCALE GENOMIC DNA]</scope>
    <source>
        <strain evidence="2 3">JEL478</strain>
    </source>
</reference>
<evidence type="ECO:0008006" key="4">
    <source>
        <dbReference type="Google" id="ProtNLM"/>
    </source>
</evidence>